<dbReference type="PANTHER" id="PTHR20994:SF0">
    <property type="entry name" value="ER MEMBRANE PROTEIN COMPLEX SUBUNIT 6"/>
    <property type="match status" value="1"/>
</dbReference>
<dbReference type="Pfam" id="PF07019">
    <property type="entry name" value="EMC6"/>
    <property type="match status" value="1"/>
</dbReference>
<name>A0A3P3YDZ3_PLABS</name>
<accession>A0A3P3YDZ3</accession>
<keyword evidence="9" id="KW-0496">Mitochondrion</keyword>
<protein>
    <recommendedName>
        <fullName evidence="3">ER membrane protein complex subunit 6</fullName>
    </recommendedName>
</protein>
<reference evidence="9 10" key="1">
    <citation type="submission" date="2018-03" db="EMBL/GenBank/DDBJ databases">
        <authorList>
            <person name="Fogelqvist J."/>
        </authorList>
    </citation>
    <scope>NUCLEOTIDE SEQUENCE [LARGE SCALE GENOMIC DNA]</scope>
</reference>
<dbReference type="InterPro" id="IPR029008">
    <property type="entry name" value="EMC6-like"/>
</dbReference>
<proteinExistence type="inferred from homology"/>
<dbReference type="GO" id="GO:0072546">
    <property type="term" value="C:EMC complex"/>
    <property type="evidence" value="ECO:0007669"/>
    <property type="project" value="InterPro"/>
</dbReference>
<dbReference type="EMBL" id="OVEO01000009">
    <property type="protein sequence ID" value="SPQ98405.1"/>
    <property type="molecule type" value="Genomic_DNA"/>
</dbReference>
<dbReference type="GO" id="GO:0000045">
    <property type="term" value="P:autophagosome assembly"/>
    <property type="evidence" value="ECO:0007669"/>
    <property type="project" value="TreeGrafter"/>
</dbReference>
<comment type="subcellular location">
    <subcellularLocation>
        <location evidence="1">Endoplasmic reticulum membrane</location>
        <topology evidence="1">Multi-pass membrane protein</topology>
    </subcellularLocation>
</comment>
<keyword evidence="4 8" id="KW-0812">Transmembrane</keyword>
<sequence length="107" mass="11471">MDLYCAPVDLVDAANESHNDQAVSSCRVVVSAAAGCVAGLLGLRGVAGLAFFIAMSLVTSAAIALRVQGRVGRYFRSPWHVVKPGLFQGATTFVLFWTLIFNSIYIY</sequence>
<geneLocation type="mitochondrion" evidence="9"/>
<organism evidence="9 10">
    <name type="scientific">Plasmodiophora brassicae</name>
    <name type="common">Clubroot disease agent</name>
    <dbReference type="NCBI Taxonomy" id="37360"/>
    <lineage>
        <taxon>Eukaryota</taxon>
        <taxon>Sar</taxon>
        <taxon>Rhizaria</taxon>
        <taxon>Endomyxa</taxon>
        <taxon>Phytomyxea</taxon>
        <taxon>Plasmodiophorida</taxon>
        <taxon>Plasmodiophoridae</taxon>
        <taxon>Plasmodiophora</taxon>
    </lineage>
</organism>
<evidence type="ECO:0000313" key="10">
    <source>
        <dbReference type="Proteomes" id="UP000290189"/>
    </source>
</evidence>
<evidence type="ECO:0000256" key="2">
    <source>
        <dbReference type="ARBA" id="ARBA00009436"/>
    </source>
</evidence>
<feature type="transmembrane region" description="Helical" evidence="8">
    <location>
        <begin position="86"/>
        <end position="106"/>
    </location>
</feature>
<keyword evidence="6 8" id="KW-1133">Transmembrane helix</keyword>
<evidence type="ECO:0000256" key="7">
    <source>
        <dbReference type="ARBA" id="ARBA00023136"/>
    </source>
</evidence>
<evidence type="ECO:0000256" key="4">
    <source>
        <dbReference type="ARBA" id="ARBA00022692"/>
    </source>
</evidence>
<keyword evidence="7 8" id="KW-0472">Membrane</keyword>
<evidence type="ECO:0000256" key="6">
    <source>
        <dbReference type="ARBA" id="ARBA00022989"/>
    </source>
</evidence>
<evidence type="ECO:0000313" key="9">
    <source>
        <dbReference type="EMBL" id="SPQ98405.1"/>
    </source>
</evidence>
<dbReference type="InterPro" id="IPR008504">
    <property type="entry name" value="Emc6"/>
</dbReference>
<evidence type="ECO:0000256" key="3">
    <source>
        <dbReference type="ARBA" id="ARBA00020827"/>
    </source>
</evidence>
<dbReference type="Proteomes" id="UP000290189">
    <property type="component" value="Unassembled WGS sequence"/>
</dbReference>
<feature type="transmembrane region" description="Helical" evidence="8">
    <location>
        <begin position="46"/>
        <end position="65"/>
    </location>
</feature>
<keyword evidence="5" id="KW-0256">Endoplasmic reticulum</keyword>
<comment type="similarity">
    <text evidence="2">Belongs to the EMC6 family.</text>
</comment>
<dbReference type="GO" id="GO:0034975">
    <property type="term" value="P:protein folding in endoplasmic reticulum"/>
    <property type="evidence" value="ECO:0007669"/>
    <property type="project" value="TreeGrafter"/>
</dbReference>
<dbReference type="AlphaFoldDB" id="A0A3P3YDZ3"/>
<evidence type="ECO:0000256" key="8">
    <source>
        <dbReference type="SAM" id="Phobius"/>
    </source>
</evidence>
<gene>
    <name evidence="9" type="ORF">PLBR_LOCUS5620</name>
</gene>
<evidence type="ECO:0000256" key="5">
    <source>
        <dbReference type="ARBA" id="ARBA00022824"/>
    </source>
</evidence>
<dbReference type="PANTHER" id="PTHR20994">
    <property type="entry name" value="ER MEMBRANE PROTEIN COMPLEX SUBUNIT 6"/>
    <property type="match status" value="1"/>
</dbReference>
<evidence type="ECO:0000256" key="1">
    <source>
        <dbReference type="ARBA" id="ARBA00004477"/>
    </source>
</evidence>